<comment type="caution">
    <text evidence="1">The sequence shown here is derived from an EMBL/GenBank/DDBJ whole genome shotgun (WGS) entry which is preliminary data.</text>
</comment>
<dbReference type="OrthoDB" id="2407155at2759"/>
<sequence>MKLNNESFKNQQVSKPYQCILYQIKQFKSLKELYQHEILKHYDYKILLSDIPYLSPNTIQQFCEIKSQFVGVCGPWIQRYLPCKRKYIYSFKGQDTDATMGMILQDNK</sequence>
<gene>
    <name evidence="1" type="ORF">DERYTH_LOCUS12804</name>
</gene>
<name>A0A9N9HNJ2_9GLOM</name>
<evidence type="ECO:0000313" key="1">
    <source>
        <dbReference type="EMBL" id="CAG8698001.1"/>
    </source>
</evidence>
<keyword evidence="2" id="KW-1185">Reference proteome</keyword>
<evidence type="ECO:0000313" key="2">
    <source>
        <dbReference type="Proteomes" id="UP000789405"/>
    </source>
</evidence>
<organism evidence="1 2">
    <name type="scientific">Dentiscutata erythropus</name>
    <dbReference type="NCBI Taxonomy" id="1348616"/>
    <lineage>
        <taxon>Eukaryota</taxon>
        <taxon>Fungi</taxon>
        <taxon>Fungi incertae sedis</taxon>
        <taxon>Mucoromycota</taxon>
        <taxon>Glomeromycotina</taxon>
        <taxon>Glomeromycetes</taxon>
        <taxon>Diversisporales</taxon>
        <taxon>Gigasporaceae</taxon>
        <taxon>Dentiscutata</taxon>
    </lineage>
</organism>
<protein>
    <submittedName>
        <fullName evidence="1">4789_t:CDS:1</fullName>
    </submittedName>
</protein>
<dbReference type="AlphaFoldDB" id="A0A9N9HNJ2"/>
<accession>A0A9N9HNJ2</accession>
<reference evidence="1" key="1">
    <citation type="submission" date="2021-06" db="EMBL/GenBank/DDBJ databases">
        <authorList>
            <person name="Kallberg Y."/>
            <person name="Tangrot J."/>
            <person name="Rosling A."/>
        </authorList>
    </citation>
    <scope>NUCLEOTIDE SEQUENCE</scope>
    <source>
        <strain evidence="1">MA453B</strain>
    </source>
</reference>
<dbReference type="EMBL" id="CAJVPY010008584">
    <property type="protein sequence ID" value="CAG8698001.1"/>
    <property type="molecule type" value="Genomic_DNA"/>
</dbReference>
<dbReference type="Proteomes" id="UP000789405">
    <property type="component" value="Unassembled WGS sequence"/>
</dbReference>
<proteinExistence type="predicted"/>